<dbReference type="SUPFAM" id="SSF57667">
    <property type="entry name" value="beta-beta-alpha zinc fingers"/>
    <property type="match status" value="4"/>
</dbReference>
<feature type="domain" description="C2H2-type" evidence="6">
    <location>
        <begin position="314"/>
        <end position="341"/>
    </location>
</feature>
<evidence type="ECO:0000259" key="6">
    <source>
        <dbReference type="PROSITE" id="PS50157"/>
    </source>
</evidence>
<sequence>MEMCVDWEAEKGDCRITADHSDDSIGASDYIDQKPSLLLEVEEVSLPPSSLSGSLDASSDTLDLPLVLHCTEEDSSLTTTPKTSTYCRQQGSAIGGIYVPTSNTYNLLSDGKDLARWSSRHSADLQGGLKEEAENFIILVDSLDGENLPALLGKFMPYQCEKCGKSFQDLRGLEEHKKKYVSGCSYWCPICGKEFFRSANLRMHKLTHSADRPHKCPECDKGFIRTADVWRHLRSMHKIDRSSVVLGDASIKNPWSVLHRNQNQSYNSGQLNSAARDPGEGGFKRHQCPTCCKVFSNANLLSKHKVIHRKEKPYKCNKCSMAFVQLSRLRRHHQTHTGERPFYCEECGTAFTRLASLQRHRRTHTGEKPYSCACCGQSFAELGSLRRHEGVHKIVQP</sequence>
<dbReference type="PANTHER" id="PTHR24379">
    <property type="entry name" value="KRAB AND ZINC FINGER DOMAIN-CONTAINING"/>
    <property type="match status" value="1"/>
</dbReference>
<gene>
    <name evidence="8" type="primary">ZNF648</name>
</gene>
<keyword evidence="7" id="KW-1185">Reference proteome</keyword>
<evidence type="ECO:0000256" key="4">
    <source>
        <dbReference type="ARBA" id="ARBA00022833"/>
    </source>
</evidence>
<dbReference type="PANTHER" id="PTHR24379:SF121">
    <property type="entry name" value="C2H2-TYPE DOMAIN-CONTAINING PROTEIN"/>
    <property type="match status" value="1"/>
</dbReference>
<dbReference type="Gene3D" id="3.30.160.60">
    <property type="entry name" value="Classic Zinc Finger"/>
    <property type="match status" value="6"/>
</dbReference>
<dbReference type="InterPro" id="IPR036236">
    <property type="entry name" value="Znf_C2H2_sf"/>
</dbReference>
<evidence type="ECO:0000313" key="7">
    <source>
        <dbReference type="Proteomes" id="UP001190640"/>
    </source>
</evidence>
<dbReference type="GO" id="GO:0008270">
    <property type="term" value="F:zinc ion binding"/>
    <property type="evidence" value="ECO:0007669"/>
    <property type="project" value="UniProtKB-KW"/>
</dbReference>
<feature type="domain" description="C2H2-type" evidence="6">
    <location>
        <begin position="214"/>
        <end position="242"/>
    </location>
</feature>
<organism evidence="7 8">
    <name type="scientific">Eublepharis macularius</name>
    <name type="common">Leopard gecko</name>
    <name type="synonym">Cyrtodactylus macularius</name>
    <dbReference type="NCBI Taxonomy" id="481883"/>
    <lineage>
        <taxon>Eukaryota</taxon>
        <taxon>Metazoa</taxon>
        <taxon>Chordata</taxon>
        <taxon>Craniata</taxon>
        <taxon>Vertebrata</taxon>
        <taxon>Euteleostomi</taxon>
        <taxon>Lepidosauria</taxon>
        <taxon>Squamata</taxon>
        <taxon>Bifurcata</taxon>
        <taxon>Gekkota</taxon>
        <taxon>Eublepharidae</taxon>
        <taxon>Eublepharinae</taxon>
        <taxon>Eublepharis</taxon>
    </lineage>
</organism>
<evidence type="ECO:0000256" key="1">
    <source>
        <dbReference type="ARBA" id="ARBA00022723"/>
    </source>
</evidence>
<feature type="domain" description="C2H2-type" evidence="6">
    <location>
        <begin position="158"/>
        <end position="180"/>
    </location>
</feature>
<dbReference type="Proteomes" id="UP001190640">
    <property type="component" value="Chromosome 5"/>
</dbReference>
<feature type="domain" description="C2H2-type" evidence="6">
    <location>
        <begin position="286"/>
        <end position="313"/>
    </location>
</feature>
<keyword evidence="4" id="KW-0862">Zinc</keyword>
<evidence type="ECO:0000256" key="3">
    <source>
        <dbReference type="ARBA" id="ARBA00022771"/>
    </source>
</evidence>
<evidence type="ECO:0000313" key="8">
    <source>
        <dbReference type="RefSeq" id="XP_054836307.1"/>
    </source>
</evidence>
<evidence type="ECO:0000256" key="2">
    <source>
        <dbReference type="ARBA" id="ARBA00022737"/>
    </source>
</evidence>
<keyword evidence="3 5" id="KW-0863">Zinc-finger</keyword>
<proteinExistence type="predicted"/>
<dbReference type="PROSITE" id="PS00028">
    <property type="entry name" value="ZINC_FINGER_C2H2_1"/>
    <property type="match status" value="6"/>
</dbReference>
<dbReference type="RefSeq" id="XP_054836307.1">
    <property type="nucleotide sequence ID" value="XM_054980332.1"/>
</dbReference>
<feature type="domain" description="C2H2-type" evidence="6">
    <location>
        <begin position="186"/>
        <end position="213"/>
    </location>
</feature>
<dbReference type="InterPro" id="IPR013087">
    <property type="entry name" value="Znf_C2H2_type"/>
</dbReference>
<dbReference type="KEGG" id="emc:129330296"/>
<dbReference type="SMART" id="SM00355">
    <property type="entry name" value="ZnF_C2H2"/>
    <property type="match status" value="7"/>
</dbReference>
<name>A0AA97JFG6_EUBMA</name>
<evidence type="ECO:0000256" key="5">
    <source>
        <dbReference type="PROSITE-ProRule" id="PRU00042"/>
    </source>
</evidence>
<dbReference type="AlphaFoldDB" id="A0AA97JFG6"/>
<dbReference type="GeneID" id="129330296"/>
<keyword evidence="1" id="KW-0479">Metal-binding</keyword>
<dbReference type="CTD" id="127665"/>
<feature type="domain" description="C2H2-type" evidence="6">
    <location>
        <begin position="370"/>
        <end position="397"/>
    </location>
</feature>
<protein>
    <submittedName>
        <fullName evidence="8">Zinc finger protein 648</fullName>
    </submittedName>
</protein>
<feature type="domain" description="C2H2-type" evidence="6">
    <location>
        <begin position="342"/>
        <end position="369"/>
    </location>
</feature>
<dbReference type="Pfam" id="PF00096">
    <property type="entry name" value="zf-C2H2"/>
    <property type="match status" value="5"/>
</dbReference>
<dbReference type="FunFam" id="3.30.160.60:FF:000358">
    <property type="entry name" value="zinc finger protein 24"/>
    <property type="match status" value="1"/>
</dbReference>
<keyword evidence="2" id="KW-0677">Repeat</keyword>
<reference evidence="8" key="1">
    <citation type="submission" date="2025-08" db="UniProtKB">
        <authorList>
            <consortium name="RefSeq"/>
        </authorList>
    </citation>
    <scope>IDENTIFICATION</scope>
    <source>
        <tissue evidence="8">Blood</tissue>
    </source>
</reference>
<dbReference type="FunFam" id="3.30.160.60:FF:002343">
    <property type="entry name" value="Zinc finger protein 33A"/>
    <property type="match status" value="2"/>
</dbReference>
<dbReference type="PROSITE" id="PS50157">
    <property type="entry name" value="ZINC_FINGER_C2H2_2"/>
    <property type="match status" value="7"/>
</dbReference>
<accession>A0AA97JFG6</accession>